<dbReference type="InterPro" id="IPR023213">
    <property type="entry name" value="CAT-like_dom_sf"/>
</dbReference>
<evidence type="ECO:0000313" key="2">
    <source>
        <dbReference type="Proteomes" id="UP000184073"/>
    </source>
</evidence>
<sequence>MEDGEKPVFANEDIYPLHALDNNPEWVAWVMRFNDVLDAQKLNDSLSRLLEIGDWRKLGGRIRCKGKNKWEIHVQRSPTKTENISFSHDYHDMAIQDHSIARHLPKQSDGPSTQPILNEFRQFAAKTKFPKFEELTKEDIAPLFLHVTSFCDATIVSLVWPHVLMDALGGQALLAAWSSVLAGREDEVPNVVGAREDILQHPSITADDEEEFVLEKIRLTGLSLLIFKVRFLWDMVMDGPRERRAIFIPKSIYEEIKARTLQDIIANTPETKPVPFVSETDILTAWATRAIALSEPNSRSVVVLNLFNLRFKIPLLLRSTGVFLQNMILGSFALLSPKVARGPAGPIAVEHRRYVAEQGTEQQSRKSLKSMMADIEADRSPRILFGKSDSICLLFNNLIKAELMQAAKFGPAVITQGEKTEMRKNPLGAMANYYYEFLHNDYKGFNCFWMLGKDKAENYWLMGKLLPRAWDVIEENLLDMTVYPEATGE</sequence>
<organism evidence="1 2">
    <name type="scientific">Aspergillus versicolor CBS 583.65</name>
    <dbReference type="NCBI Taxonomy" id="1036611"/>
    <lineage>
        <taxon>Eukaryota</taxon>
        <taxon>Fungi</taxon>
        <taxon>Dikarya</taxon>
        <taxon>Ascomycota</taxon>
        <taxon>Pezizomycotina</taxon>
        <taxon>Eurotiomycetes</taxon>
        <taxon>Eurotiomycetidae</taxon>
        <taxon>Eurotiales</taxon>
        <taxon>Aspergillaceae</taxon>
        <taxon>Aspergillus</taxon>
        <taxon>Aspergillus subgen. Nidulantes</taxon>
    </lineage>
</organism>
<gene>
    <name evidence="1" type="ORF">ASPVEDRAFT_30747</name>
</gene>
<proteinExistence type="predicted"/>
<name>A0A1L9PRY9_ASPVE</name>
<protein>
    <submittedName>
        <fullName evidence="1">Uncharacterized protein</fullName>
    </submittedName>
</protein>
<keyword evidence="2" id="KW-1185">Reference proteome</keyword>
<dbReference type="OrthoDB" id="21502at2759"/>
<accession>A0A1L9PRY9</accession>
<reference evidence="2" key="1">
    <citation type="journal article" date="2017" name="Genome Biol.">
        <title>Comparative genomics reveals high biological diversity and specific adaptations in the industrially and medically important fungal genus Aspergillus.</title>
        <authorList>
            <person name="de Vries R.P."/>
            <person name="Riley R."/>
            <person name="Wiebenga A."/>
            <person name="Aguilar-Osorio G."/>
            <person name="Amillis S."/>
            <person name="Uchima C.A."/>
            <person name="Anderluh G."/>
            <person name="Asadollahi M."/>
            <person name="Askin M."/>
            <person name="Barry K."/>
            <person name="Battaglia E."/>
            <person name="Bayram O."/>
            <person name="Benocci T."/>
            <person name="Braus-Stromeyer S.A."/>
            <person name="Caldana C."/>
            <person name="Canovas D."/>
            <person name="Cerqueira G.C."/>
            <person name="Chen F."/>
            <person name="Chen W."/>
            <person name="Choi C."/>
            <person name="Clum A."/>
            <person name="Dos Santos R.A."/>
            <person name="Damasio A.R."/>
            <person name="Diallinas G."/>
            <person name="Emri T."/>
            <person name="Fekete E."/>
            <person name="Flipphi M."/>
            <person name="Freyberg S."/>
            <person name="Gallo A."/>
            <person name="Gournas C."/>
            <person name="Habgood R."/>
            <person name="Hainaut M."/>
            <person name="Harispe M.L."/>
            <person name="Henrissat B."/>
            <person name="Hilden K.S."/>
            <person name="Hope R."/>
            <person name="Hossain A."/>
            <person name="Karabika E."/>
            <person name="Karaffa L."/>
            <person name="Karanyi Z."/>
            <person name="Krasevec N."/>
            <person name="Kuo A."/>
            <person name="Kusch H."/>
            <person name="LaButti K."/>
            <person name="Lagendijk E.L."/>
            <person name="Lapidus A."/>
            <person name="Levasseur A."/>
            <person name="Lindquist E."/>
            <person name="Lipzen A."/>
            <person name="Logrieco A.F."/>
            <person name="MacCabe A."/>
            <person name="Maekelae M.R."/>
            <person name="Malavazi I."/>
            <person name="Melin P."/>
            <person name="Meyer V."/>
            <person name="Mielnichuk N."/>
            <person name="Miskei M."/>
            <person name="Molnar A.P."/>
            <person name="Mule G."/>
            <person name="Ngan C.Y."/>
            <person name="Orejas M."/>
            <person name="Orosz E."/>
            <person name="Ouedraogo J.P."/>
            <person name="Overkamp K.M."/>
            <person name="Park H.-S."/>
            <person name="Perrone G."/>
            <person name="Piumi F."/>
            <person name="Punt P.J."/>
            <person name="Ram A.F."/>
            <person name="Ramon A."/>
            <person name="Rauscher S."/>
            <person name="Record E."/>
            <person name="Riano-Pachon D.M."/>
            <person name="Robert V."/>
            <person name="Roehrig J."/>
            <person name="Ruller R."/>
            <person name="Salamov A."/>
            <person name="Salih N.S."/>
            <person name="Samson R.A."/>
            <person name="Sandor E."/>
            <person name="Sanguinetti M."/>
            <person name="Schuetze T."/>
            <person name="Sepcic K."/>
            <person name="Shelest E."/>
            <person name="Sherlock G."/>
            <person name="Sophianopoulou V."/>
            <person name="Squina F.M."/>
            <person name="Sun H."/>
            <person name="Susca A."/>
            <person name="Todd R.B."/>
            <person name="Tsang A."/>
            <person name="Unkles S.E."/>
            <person name="van de Wiele N."/>
            <person name="van Rossen-Uffink D."/>
            <person name="Oliveira J.V."/>
            <person name="Vesth T.C."/>
            <person name="Visser J."/>
            <person name="Yu J.-H."/>
            <person name="Zhou M."/>
            <person name="Andersen M.R."/>
            <person name="Archer D.B."/>
            <person name="Baker S.E."/>
            <person name="Benoit I."/>
            <person name="Brakhage A.A."/>
            <person name="Braus G.H."/>
            <person name="Fischer R."/>
            <person name="Frisvad J.C."/>
            <person name="Goldman G.H."/>
            <person name="Houbraken J."/>
            <person name="Oakley B."/>
            <person name="Pocsi I."/>
            <person name="Scazzocchio C."/>
            <person name="Seiboth B."/>
            <person name="vanKuyk P.A."/>
            <person name="Wortman J."/>
            <person name="Dyer P.S."/>
            <person name="Grigoriev I.V."/>
        </authorList>
    </citation>
    <scope>NUCLEOTIDE SEQUENCE [LARGE SCALE GENOMIC DNA]</scope>
    <source>
        <strain evidence="2">CBS 583.65</strain>
    </source>
</reference>
<dbReference type="GeneID" id="63725896"/>
<dbReference type="EMBL" id="KV878131">
    <property type="protein sequence ID" value="OJJ04279.1"/>
    <property type="molecule type" value="Genomic_DNA"/>
</dbReference>
<dbReference type="AlphaFoldDB" id="A0A1L9PRY9"/>
<dbReference type="Gene3D" id="3.30.559.10">
    <property type="entry name" value="Chloramphenicol acetyltransferase-like domain"/>
    <property type="match status" value="2"/>
</dbReference>
<dbReference type="Proteomes" id="UP000184073">
    <property type="component" value="Unassembled WGS sequence"/>
</dbReference>
<dbReference type="RefSeq" id="XP_040670041.1">
    <property type="nucleotide sequence ID" value="XM_040810385.1"/>
</dbReference>
<dbReference type="VEuPathDB" id="FungiDB:ASPVEDRAFT_30747"/>
<evidence type="ECO:0000313" key="1">
    <source>
        <dbReference type="EMBL" id="OJJ04279.1"/>
    </source>
</evidence>